<sequence>MKTSLSVIAAGLVTIAAAGTTAVAPAHAQENCLPVSGGINVTIVDSEPLRVLGPVTGTLSGATQATVLSQEQQGDGTIKLDVTHDFVTDDRSSLTTKDVVIWTPVPGHEGVFRMQTTYTVVSGTGRFAEAHGSFQNHGEVVAGEGLVTLSYGGEICGVN</sequence>
<dbReference type="RefSeq" id="WP_167223152.1">
    <property type="nucleotide sequence ID" value="NZ_JAAQPH010000005.1"/>
</dbReference>
<evidence type="ECO:0008006" key="4">
    <source>
        <dbReference type="Google" id="ProtNLM"/>
    </source>
</evidence>
<reference evidence="2" key="1">
    <citation type="submission" date="2020-03" db="EMBL/GenBank/DDBJ databases">
        <title>Genome of Pelagibius litoralis DSM 21314T.</title>
        <authorList>
            <person name="Wang G."/>
        </authorList>
    </citation>
    <scope>NUCLEOTIDE SEQUENCE</scope>
    <source>
        <strain evidence="2">DSM 21314</strain>
    </source>
</reference>
<evidence type="ECO:0000313" key="2">
    <source>
        <dbReference type="EMBL" id="NIA68487.1"/>
    </source>
</evidence>
<accession>A0A967C882</accession>
<protein>
    <recommendedName>
        <fullName evidence="4">Lipopolysaccharide export system protein LptA</fullName>
    </recommendedName>
</protein>
<proteinExistence type="predicted"/>
<keyword evidence="3" id="KW-1185">Reference proteome</keyword>
<feature type="chain" id="PRO_5037937497" description="Lipopolysaccharide export system protein LptA" evidence="1">
    <location>
        <begin position="29"/>
        <end position="159"/>
    </location>
</feature>
<comment type="caution">
    <text evidence="2">The sequence shown here is derived from an EMBL/GenBank/DDBJ whole genome shotgun (WGS) entry which is preliminary data.</text>
</comment>
<dbReference type="Proteomes" id="UP000761264">
    <property type="component" value="Unassembled WGS sequence"/>
</dbReference>
<dbReference type="AlphaFoldDB" id="A0A967C882"/>
<organism evidence="2 3">
    <name type="scientific">Pelagibius litoralis</name>
    <dbReference type="NCBI Taxonomy" id="374515"/>
    <lineage>
        <taxon>Bacteria</taxon>
        <taxon>Pseudomonadati</taxon>
        <taxon>Pseudomonadota</taxon>
        <taxon>Alphaproteobacteria</taxon>
        <taxon>Rhodospirillales</taxon>
        <taxon>Rhodovibrionaceae</taxon>
        <taxon>Pelagibius</taxon>
    </lineage>
</organism>
<gene>
    <name evidence="2" type="ORF">HBA54_07765</name>
</gene>
<evidence type="ECO:0000313" key="3">
    <source>
        <dbReference type="Proteomes" id="UP000761264"/>
    </source>
</evidence>
<evidence type="ECO:0000256" key="1">
    <source>
        <dbReference type="SAM" id="SignalP"/>
    </source>
</evidence>
<name>A0A967C882_9PROT</name>
<feature type="signal peptide" evidence="1">
    <location>
        <begin position="1"/>
        <end position="28"/>
    </location>
</feature>
<dbReference type="EMBL" id="JAAQPH010000005">
    <property type="protein sequence ID" value="NIA68487.1"/>
    <property type="molecule type" value="Genomic_DNA"/>
</dbReference>
<keyword evidence="1" id="KW-0732">Signal</keyword>